<evidence type="ECO:0000256" key="2">
    <source>
        <dbReference type="ARBA" id="ARBA00022448"/>
    </source>
</evidence>
<evidence type="ECO:0000256" key="3">
    <source>
        <dbReference type="ARBA" id="ARBA00022737"/>
    </source>
</evidence>
<organism evidence="6 7">
    <name type="scientific">Batrachochytrium dendrobatidis (strain JAM81 / FGSC 10211)</name>
    <name type="common">Frog chytrid fungus</name>
    <dbReference type="NCBI Taxonomy" id="684364"/>
    <lineage>
        <taxon>Eukaryota</taxon>
        <taxon>Fungi</taxon>
        <taxon>Fungi incertae sedis</taxon>
        <taxon>Chytridiomycota</taxon>
        <taxon>Chytridiomycota incertae sedis</taxon>
        <taxon>Chytridiomycetes</taxon>
        <taxon>Rhizophydiales</taxon>
        <taxon>Rhizophydiales incertae sedis</taxon>
        <taxon>Batrachochytrium</taxon>
    </lineage>
</organism>
<feature type="non-terminal residue" evidence="6">
    <location>
        <position position="117"/>
    </location>
</feature>
<evidence type="ECO:0000313" key="7">
    <source>
        <dbReference type="Proteomes" id="UP000007241"/>
    </source>
</evidence>
<dbReference type="Proteomes" id="UP000007241">
    <property type="component" value="Unassembled WGS sequence"/>
</dbReference>
<dbReference type="OrthoDB" id="6500128at2759"/>
<accession>F4PDM8</accession>
<sequence>LPDGYDTDISGLHTSLSGGQIQRLAIARAYLGAESGMLILDEATSALDTSTERLVMNSLIESRKNKTILCVSHRVASLTEFTRIIVFKEGHVAEDGSFEKLTESQTIFKTLLETRQT</sequence>
<feature type="non-terminal residue" evidence="6">
    <location>
        <position position="1"/>
    </location>
</feature>
<dbReference type="Gene3D" id="3.40.50.300">
    <property type="entry name" value="P-loop containing nucleotide triphosphate hydrolases"/>
    <property type="match status" value="1"/>
</dbReference>
<dbReference type="STRING" id="684364.F4PDM8"/>
<evidence type="ECO:0000256" key="4">
    <source>
        <dbReference type="ARBA" id="ARBA00023180"/>
    </source>
</evidence>
<dbReference type="RefSeq" id="XP_006682555.1">
    <property type="nucleotide sequence ID" value="XM_006682492.1"/>
</dbReference>
<proteinExistence type="inferred from homology"/>
<gene>
    <name evidence="6" type="ORF">BATDEDRAFT_6996</name>
</gene>
<feature type="domain" description="ABC transporter" evidence="5">
    <location>
        <begin position="9"/>
        <end position="45"/>
    </location>
</feature>
<dbReference type="GO" id="GO:0005524">
    <property type="term" value="F:ATP binding"/>
    <property type="evidence" value="ECO:0007669"/>
    <property type="project" value="InterPro"/>
</dbReference>
<evidence type="ECO:0000256" key="1">
    <source>
        <dbReference type="ARBA" id="ARBA00007577"/>
    </source>
</evidence>
<dbReference type="HOGENOM" id="CLU_000604_61_3_1"/>
<dbReference type="EMBL" id="GL882895">
    <property type="protein sequence ID" value="EGF76707.1"/>
    <property type="molecule type" value="Genomic_DNA"/>
</dbReference>
<dbReference type="PANTHER" id="PTHR45136">
    <property type="entry name" value="ABC TRANSPORTER DOMAIN-CONTAINING PROTEIN"/>
    <property type="match status" value="1"/>
</dbReference>
<dbReference type="InterPro" id="IPR027417">
    <property type="entry name" value="P-loop_NTPase"/>
</dbReference>
<keyword evidence="3" id="KW-0677">Repeat</keyword>
<evidence type="ECO:0000259" key="5">
    <source>
        <dbReference type="Pfam" id="PF00005"/>
    </source>
</evidence>
<dbReference type="GeneID" id="18241618"/>
<dbReference type="InParanoid" id="F4PDM8"/>
<dbReference type="Pfam" id="PF00005">
    <property type="entry name" value="ABC_tran"/>
    <property type="match status" value="1"/>
</dbReference>
<dbReference type="GO" id="GO:0016887">
    <property type="term" value="F:ATP hydrolysis activity"/>
    <property type="evidence" value="ECO:0007669"/>
    <property type="project" value="InterPro"/>
</dbReference>
<keyword evidence="4" id="KW-0325">Glycoprotein</keyword>
<keyword evidence="7" id="KW-1185">Reference proteome</keyword>
<protein>
    <recommendedName>
        <fullName evidence="5">ABC transporter domain-containing protein</fullName>
    </recommendedName>
</protein>
<dbReference type="InterPro" id="IPR003439">
    <property type="entry name" value="ABC_transporter-like_ATP-bd"/>
</dbReference>
<dbReference type="SUPFAM" id="SSF52540">
    <property type="entry name" value="P-loop containing nucleoside triphosphate hydrolases"/>
    <property type="match status" value="1"/>
</dbReference>
<keyword evidence="2" id="KW-0813">Transport</keyword>
<name>F4PDM8_BATDJ</name>
<dbReference type="AlphaFoldDB" id="F4PDM8"/>
<dbReference type="PANTHER" id="PTHR45136:SF2">
    <property type="entry name" value="ABC TRANSPORTER DOMAIN-CONTAINING PROTEIN"/>
    <property type="match status" value="1"/>
</dbReference>
<reference evidence="6 7" key="1">
    <citation type="submission" date="2009-12" db="EMBL/GenBank/DDBJ databases">
        <title>The draft genome of Batrachochytrium dendrobatidis.</title>
        <authorList>
            <consortium name="US DOE Joint Genome Institute (JGI-PGF)"/>
            <person name="Kuo A."/>
            <person name="Salamov A."/>
            <person name="Schmutz J."/>
            <person name="Lucas S."/>
            <person name="Pitluck S."/>
            <person name="Rosenblum E."/>
            <person name="Stajich J."/>
            <person name="Eisen M."/>
            <person name="Grigoriev I.V."/>
        </authorList>
    </citation>
    <scope>NUCLEOTIDE SEQUENCE [LARGE SCALE GENOMIC DNA]</scope>
    <source>
        <strain evidence="7">JAM81 / FGSC 10211</strain>
    </source>
</reference>
<comment type="similarity">
    <text evidence="1">Belongs to the ABC transporter superfamily. ABCB family. Multidrug resistance exporter (TC 3.A.1.201) subfamily.</text>
</comment>
<evidence type="ECO:0000313" key="6">
    <source>
        <dbReference type="EMBL" id="EGF76707.1"/>
    </source>
</evidence>